<evidence type="ECO:0000256" key="2">
    <source>
        <dbReference type="HAMAP-Rule" id="MF_00795"/>
    </source>
</evidence>
<dbReference type="PANTHER" id="PTHR12598:SF0">
    <property type="entry name" value="COPPER HOMEOSTASIS PROTEIN CUTC HOMOLOG"/>
    <property type="match status" value="1"/>
</dbReference>
<comment type="caution">
    <text evidence="2">Once thought to be involved in copper homeostasis, experiments in E.coli have shown this is not the case.</text>
</comment>
<evidence type="ECO:0000313" key="4">
    <source>
        <dbReference type="Proteomes" id="UP000198926"/>
    </source>
</evidence>
<dbReference type="HAMAP" id="MF_00795">
    <property type="entry name" value="CutC"/>
    <property type="match status" value="1"/>
</dbReference>
<dbReference type="Pfam" id="PF03932">
    <property type="entry name" value="CutC"/>
    <property type="match status" value="1"/>
</dbReference>
<dbReference type="RefSeq" id="WP_165606569.1">
    <property type="nucleotide sequence ID" value="NZ_FOZM01000001.1"/>
</dbReference>
<evidence type="ECO:0000313" key="3">
    <source>
        <dbReference type="EMBL" id="SFS16790.1"/>
    </source>
</evidence>
<sequence>MPRNNAYTFEICVSTSQALIAAAPYADRIELCIGLDIGGLTPDYGLMAQAAASGLETHVLIRARAGDFTMNAEDLEAACANIKVVRDLGLKGIVIGAERGGQLDLDPLRVMADAAGHLDLTLHRVIDVVDDPLSALDAAISLGFSRILTSGGAPSAPEGLTGLRQLHDAAAGRIEIMAGGGIRSANLGELIENLPVTSFHASCTASRPLAQRYQSFGFGREQRRFDEDEARAIAQILGRPIRDGRHA</sequence>
<accession>A0A1I6MM69</accession>
<dbReference type="PANTHER" id="PTHR12598">
    <property type="entry name" value="COPPER HOMEOSTASIS PROTEIN CUTC"/>
    <property type="match status" value="1"/>
</dbReference>
<dbReference type="AlphaFoldDB" id="A0A1I6MM69"/>
<organism evidence="3 4">
    <name type="scientific">Yoonia litorea</name>
    <dbReference type="NCBI Taxonomy" id="1123755"/>
    <lineage>
        <taxon>Bacteria</taxon>
        <taxon>Pseudomonadati</taxon>
        <taxon>Pseudomonadota</taxon>
        <taxon>Alphaproteobacteria</taxon>
        <taxon>Rhodobacterales</taxon>
        <taxon>Paracoccaceae</taxon>
        <taxon>Yoonia</taxon>
    </lineage>
</organism>
<keyword evidence="4" id="KW-1185">Reference proteome</keyword>
<dbReference type="SUPFAM" id="SSF110395">
    <property type="entry name" value="CutC-like"/>
    <property type="match status" value="1"/>
</dbReference>
<dbReference type="InterPro" id="IPR036822">
    <property type="entry name" value="CutC-like_dom_sf"/>
</dbReference>
<comment type="similarity">
    <text evidence="1 2">Belongs to the CutC family.</text>
</comment>
<reference evidence="3 4" key="1">
    <citation type="submission" date="2016-10" db="EMBL/GenBank/DDBJ databases">
        <authorList>
            <person name="de Groot N.N."/>
        </authorList>
    </citation>
    <scope>NUCLEOTIDE SEQUENCE [LARGE SCALE GENOMIC DNA]</scope>
    <source>
        <strain evidence="3 4">DSM 29433</strain>
    </source>
</reference>
<dbReference type="Gene3D" id="3.20.20.380">
    <property type="entry name" value="Copper homeostasis (CutC) domain"/>
    <property type="match status" value="1"/>
</dbReference>
<comment type="subcellular location">
    <subcellularLocation>
        <location evidence="2">Cytoplasm</location>
    </subcellularLocation>
</comment>
<dbReference type="InterPro" id="IPR005627">
    <property type="entry name" value="CutC-like"/>
</dbReference>
<name>A0A1I6MM69_9RHOB</name>
<keyword evidence="2" id="KW-0963">Cytoplasm</keyword>
<protein>
    <recommendedName>
        <fullName evidence="2">PF03932 family protein CutC</fullName>
    </recommendedName>
</protein>
<evidence type="ECO:0000256" key="1">
    <source>
        <dbReference type="ARBA" id="ARBA00007768"/>
    </source>
</evidence>
<dbReference type="GO" id="GO:0005507">
    <property type="term" value="F:copper ion binding"/>
    <property type="evidence" value="ECO:0007669"/>
    <property type="project" value="TreeGrafter"/>
</dbReference>
<dbReference type="STRING" id="1123755.SAMN05444714_2044"/>
<dbReference type="Proteomes" id="UP000198926">
    <property type="component" value="Unassembled WGS sequence"/>
</dbReference>
<dbReference type="GO" id="GO:0005737">
    <property type="term" value="C:cytoplasm"/>
    <property type="evidence" value="ECO:0007669"/>
    <property type="project" value="UniProtKB-SubCell"/>
</dbReference>
<dbReference type="EMBL" id="FOZM01000001">
    <property type="protein sequence ID" value="SFS16790.1"/>
    <property type="molecule type" value="Genomic_DNA"/>
</dbReference>
<proteinExistence type="inferred from homology"/>
<gene>
    <name evidence="2" type="primary">cutC</name>
    <name evidence="3" type="ORF">SAMN05444714_2044</name>
</gene>